<dbReference type="PANTHER" id="PTHR44196">
    <property type="entry name" value="DEHYDROGENASE/REDUCTASE SDR FAMILY MEMBER 7B"/>
    <property type="match status" value="1"/>
</dbReference>
<dbReference type="InterPro" id="IPR036291">
    <property type="entry name" value="NAD(P)-bd_dom_sf"/>
</dbReference>
<dbReference type="OrthoDB" id="9810935at2"/>
<dbReference type="PRINTS" id="PR00080">
    <property type="entry name" value="SDRFAMILY"/>
</dbReference>
<dbReference type="SUPFAM" id="SSF51735">
    <property type="entry name" value="NAD(P)-binding Rossmann-fold domains"/>
    <property type="match status" value="1"/>
</dbReference>
<proteinExistence type="inferred from homology"/>
<evidence type="ECO:0000256" key="2">
    <source>
        <dbReference type="ARBA" id="ARBA00023002"/>
    </source>
</evidence>
<dbReference type="EMBL" id="FNMZ01000012">
    <property type="protein sequence ID" value="SDX89016.1"/>
    <property type="molecule type" value="Genomic_DNA"/>
</dbReference>
<comment type="similarity">
    <text evidence="1 3">Belongs to the short-chain dehydrogenases/reductases (SDR) family.</text>
</comment>
<gene>
    <name evidence="4" type="ORF">SAMN05444336_11266</name>
</gene>
<dbReference type="InterPro" id="IPR002347">
    <property type="entry name" value="SDR_fam"/>
</dbReference>
<dbReference type="AlphaFoldDB" id="A0A1H3FDG2"/>
<dbReference type="RefSeq" id="WP_092685206.1">
    <property type="nucleotide sequence ID" value="NZ_FNMZ01000012.1"/>
</dbReference>
<keyword evidence="5" id="KW-1185">Reference proteome</keyword>
<dbReference type="PRINTS" id="PR00081">
    <property type="entry name" value="GDHRDH"/>
</dbReference>
<dbReference type="STRING" id="356660.SAMN05444336_11266"/>
<keyword evidence="2" id="KW-0560">Oxidoreductase</keyword>
<name>A0A1H3FDG2_9RHOB</name>
<organism evidence="4 5">
    <name type="scientific">Albimonas donghaensis</name>
    <dbReference type="NCBI Taxonomy" id="356660"/>
    <lineage>
        <taxon>Bacteria</taxon>
        <taxon>Pseudomonadati</taxon>
        <taxon>Pseudomonadota</taxon>
        <taxon>Alphaproteobacteria</taxon>
        <taxon>Rhodobacterales</taxon>
        <taxon>Paracoccaceae</taxon>
        <taxon>Albimonas</taxon>
    </lineage>
</organism>
<reference evidence="4 5" key="1">
    <citation type="submission" date="2016-10" db="EMBL/GenBank/DDBJ databases">
        <authorList>
            <person name="de Groot N.N."/>
        </authorList>
    </citation>
    <scope>NUCLEOTIDE SEQUENCE [LARGE SCALE GENOMIC DNA]</scope>
    <source>
        <strain evidence="4 5">DSM 17890</strain>
    </source>
</reference>
<dbReference type="PANTHER" id="PTHR44196:SF2">
    <property type="entry name" value="SHORT-CHAIN DEHYDROGENASE-RELATED"/>
    <property type="match status" value="1"/>
</dbReference>
<evidence type="ECO:0000313" key="5">
    <source>
        <dbReference type="Proteomes" id="UP000199118"/>
    </source>
</evidence>
<evidence type="ECO:0000256" key="1">
    <source>
        <dbReference type="ARBA" id="ARBA00006484"/>
    </source>
</evidence>
<dbReference type="CDD" id="cd05233">
    <property type="entry name" value="SDR_c"/>
    <property type="match status" value="1"/>
</dbReference>
<accession>A0A1H3FDG2</accession>
<dbReference type="Pfam" id="PF00106">
    <property type="entry name" value="adh_short"/>
    <property type="match status" value="1"/>
</dbReference>
<evidence type="ECO:0000313" key="4">
    <source>
        <dbReference type="EMBL" id="SDX89016.1"/>
    </source>
</evidence>
<dbReference type="GO" id="GO:0016491">
    <property type="term" value="F:oxidoreductase activity"/>
    <property type="evidence" value="ECO:0007669"/>
    <property type="project" value="UniProtKB-KW"/>
</dbReference>
<dbReference type="Proteomes" id="UP000199118">
    <property type="component" value="Unassembled WGS sequence"/>
</dbReference>
<evidence type="ECO:0008006" key="6">
    <source>
        <dbReference type="Google" id="ProtNLM"/>
    </source>
</evidence>
<evidence type="ECO:0000256" key="3">
    <source>
        <dbReference type="RuleBase" id="RU000363"/>
    </source>
</evidence>
<dbReference type="PIRSF" id="PIRSF000126">
    <property type="entry name" value="11-beta-HSD1"/>
    <property type="match status" value="1"/>
</dbReference>
<dbReference type="GO" id="GO:0016020">
    <property type="term" value="C:membrane"/>
    <property type="evidence" value="ECO:0007669"/>
    <property type="project" value="TreeGrafter"/>
</dbReference>
<dbReference type="Gene3D" id="3.40.50.720">
    <property type="entry name" value="NAD(P)-binding Rossmann-like Domain"/>
    <property type="match status" value="1"/>
</dbReference>
<sequence length="263" mass="27730">MTRSKAIITGATGGIGAVYADRLADRGHDLILTGRDLSRLSELADRLGRKTHVETIAADLDRADDLGALASRLESDASLTLLVNNAGIASGGRALSADLDEQERLIRLNVIAATRLALAAARAFAARGRGTIINIASVTALMPERFPPVYPATKAYLLAFGQSLAAELAPAGVRVHNVLPGATRTEIWERAGLSLDAFPAEMVMEVEEMVDAALAGFDQGELVTIPSLPDADDWQRLETARAALGPNLSRNRAAARFGLPTAA</sequence>
<protein>
    <recommendedName>
        <fullName evidence="6">Short-chain dehydrogenase</fullName>
    </recommendedName>
</protein>